<name>A0AAN8Z9B9_9MAGN</name>
<proteinExistence type="predicted"/>
<accession>A0AAN8Z9B9</accession>
<evidence type="ECO:0000313" key="2">
    <source>
        <dbReference type="Proteomes" id="UP001370490"/>
    </source>
</evidence>
<dbReference type="AlphaFoldDB" id="A0AAN8Z9B9"/>
<keyword evidence="2" id="KW-1185">Reference proteome</keyword>
<dbReference type="EMBL" id="JBAMMX010000016">
    <property type="protein sequence ID" value="KAK6925293.1"/>
    <property type="molecule type" value="Genomic_DNA"/>
</dbReference>
<comment type="caution">
    <text evidence="1">The sequence shown here is derived from an EMBL/GenBank/DDBJ whole genome shotgun (WGS) entry which is preliminary data.</text>
</comment>
<sequence length="62" mass="6929">MDGRRSYPKHWSDPVVGKGPRSAYYYTILHLALHIYKANPCPVPGRAKGASILTPYPHLRPG</sequence>
<organism evidence="1 2">
    <name type="scientific">Dillenia turbinata</name>
    <dbReference type="NCBI Taxonomy" id="194707"/>
    <lineage>
        <taxon>Eukaryota</taxon>
        <taxon>Viridiplantae</taxon>
        <taxon>Streptophyta</taxon>
        <taxon>Embryophyta</taxon>
        <taxon>Tracheophyta</taxon>
        <taxon>Spermatophyta</taxon>
        <taxon>Magnoliopsida</taxon>
        <taxon>eudicotyledons</taxon>
        <taxon>Gunneridae</taxon>
        <taxon>Pentapetalae</taxon>
        <taxon>Dilleniales</taxon>
        <taxon>Dilleniaceae</taxon>
        <taxon>Dillenia</taxon>
    </lineage>
</organism>
<gene>
    <name evidence="1" type="ORF">RJ641_009619</name>
</gene>
<reference evidence="1 2" key="1">
    <citation type="submission" date="2023-12" db="EMBL/GenBank/DDBJ databases">
        <title>A high-quality genome assembly for Dillenia turbinata (Dilleniales).</title>
        <authorList>
            <person name="Chanderbali A."/>
        </authorList>
    </citation>
    <scope>NUCLEOTIDE SEQUENCE [LARGE SCALE GENOMIC DNA]</scope>
    <source>
        <strain evidence="1">LSX21</strain>
        <tissue evidence="1">Leaf</tissue>
    </source>
</reference>
<evidence type="ECO:0000313" key="1">
    <source>
        <dbReference type="EMBL" id="KAK6925293.1"/>
    </source>
</evidence>
<protein>
    <submittedName>
        <fullName evidence="1">Uncharacterized protein</fullName>
    </submittedName>
</protein>
<dbReference type="Proteomes" id="UP001370490">
    <property type="component" value="Unassembled WGS sequence"/>
</dbReference>